<evidence type="ECO:0000313" key="2">
    <source>
        <dbReference type="EMBL" id="AYG64520.1"/>
    </source>
</evidence>
<geneLocation type="plasmid" evidence="3">
    <name>prccge525a</name>
</geneLocation>
<accession>A0A387FZQ6</accession>
<dbReference type="Proteomes" id="UP000282195">
    <property type="component" value="Plasmid pRCCGE525a"/>
</dbReference>
<evidence type="ECO:0000313" key="3">
    <source>
        <dbReference type="Proteomes" id="UP000282195"/>
    </source>
</evidence>
<dbReference type="KEGG" id="rjg:CCGE525_38060"/>
<feature type="compositionally biased region" description="Low complexity" evidence="1">
    <location>
        <begin position="13"/>
        <end position="23"/>
    </location>
</feature>
<dbReference type="AlphaFoldDB" id="A0A387FZQ6"/>
<protein>
    <submittedName>
        <fullName evidence="2">Uncharacterized protein</fullName>
    </submittedName>
</protein>
<gene>
    <name evidence="2" type="ORF">CCGE525_38060</name>
</gene>
<name>A0A387FZQ6_9HYPH</name>
<organism evidence="2 3">
    <name type="scientific">Rhizobium jaguaris</name>
    <dbReference type="NCBI Taxonomy" id="1312183"/>
    <lineage>
        <taxon>Bacteria</taxon>
        <taxon>Pseudomonadati</taxon>
        <taxon>Pseudomonadota</taxon>
        <taxon>Alphaproteobacteria</taxon>
        <taxon>Hyphomicrobiales</taxon>
        <taxon>Rhizobiaceae</taxon>
        <taxon>Rhizobium/Agrobacterium group</taxon>
        <taxon>Rhizobium</taxon>
    </lineage>
</organism>
<proteinExistence type="predicted"/>
<keyword evidence="2" id="KW-0614">Plasmid</keyword>
<feature type="region of interest" description="Disordered" evidence="1">
    <location>
        <begin position="1"/>
        <end position="25"/>
    </location>
</feature>
<keyword evidence="3" id="KW-1185">Reference proteome</keyword>
<dbReference type="EMBL" id="CP032697">
    <property type="protein sequence ID" value="AYG64520.1"/>
    <property type="molecule type" value="Genomic_DNA"/>
</dbReference>
<dbReference type="OrthoDB" id="6917259at2"/>
<reference evidence="2 3" key="1">
    <citation type="submission" date="2018-10" db="EMBL/GenBank/DDBJ databases">
        <title>Rhizobium etli, R. leguminosarum and a new Rhizobium genospecies from Phaseolus dumosus.</title>
        <authorList>
            <person name="Ramirez-Puebla S.T."/>
            <person name="Rogel-Hernandez M.A."/>
            <person name="Guerrero G."/>
            <person name="Ormeno-Orrillo E."/>
            <person name="Martinez-Romero J.C."/>
            <person name="Negrete-Yankelevich S."/>
            <person name="Martinez-Romero E."/>
        </authorList>
    </citation>
    <scope>NUCLEOTIDE SEQUENCE [LARGE SCALE GENOMIC DNA]</scope>
    <source>
        <strain evidence="2 3">CCGE525</strain>
        <plasmid evidence="3">prccge525a</plasmid>
    </source>
</reference>
<evidence type="ECO:0000256" key="1">
    <source>
        <dbReference type="SAM" id="MobiDB-lite"/>
    </source>
</evidence>
<sequence>MKPSGRSGKGGEQAEQPAAAAEDVSAELKLRTDSDYRRLALQILNSQAWKTMLTGSGRKKSRVIARLMNHALSGG</sequence>